<reference evidence="2" key="2">
    <citation type="journal article" date="2022" name="Microbiol. Resour. Announc.">
        <title>Metagenome Sequencing to Explore Phylogenomics of Terrestrial Cyanobacteria.</title>
        <authorList>
            <person name="Ward R.D."/>
            <person name="Stajich J.E."/>
            <person name="Johansen J.R."/>
            <person name="Huntemann M."/>
            <person name="Clum A."/>
            <person name="Foster B."/>
            <person name="Foster B."/>
            <person name="Roux S."/>
            <person name="Palaniappan K."/>
            <person name="Varghese N."/>
            <person name="Mukherjee S."/>
            <person name="Reddy T.B.K."/>
            <person name="Daum C."/>
            <person name="Copeland A."/>
            <person name="Chen I.A."/>
            <person name="Ivanova N.N."/>
            <person name="Kyrpides N.C."/>
            <person name="Shapiro N."/>
            <person name="Eloe-Fadrosh E.A."/>
            <person name="Pietrasiak N."/>
        </authorList>
    </citation>
    <scope>NUCLEOTIDE SEQUENCE</scope>
    <source>
        <strain evidence="2">GSE-TBD4-15B</strain>
    </source>
</reference>
<feature type="compositionally biased region" description="Acidic residues" evidence="1">
    <location>
        <begin position="202"/>
        <end position="213"/>
    </location>
</feature>
<evidence type="ECO:0000256" key="1">
    <source>
        <dbReference type="SAM" id="MobiDB-lite"/>
    </source>
</evidence>
<keyword evidence="2" id="KW-0378">Hydrolase</keyword>
<keyword evidence="2" id="KW-0645">Protease</keyword>
<name>A0A951PEQ4_9CYAN</name>
<dbReference type="AlphaFoldDB" id="A0A951PEQ4"/>
<comment type="caution">
    <text evidence="2">The sequence shown here is derived from an EMBL/GenBank/DDBJ whole genome shotgun (WGS) entry which is preliminary data.</text>
</comment>
<gene>
    <name evidence="2" type="ORF">KME07_23080</name>
</gene>
<dbReference type="SUPFAM" id="SSF55486">
    <property type="entry name" value="Metalloproteases ('zincins'), catalytic domain"/>
    <property type="match status" value="1"/>
</dbReference>
<dbReference type="GO" id="GO:0008237">
    <property type="term" value="F:metallopeptidase activity"/>
    <property type="evidence" value="ECO:0007669"/>
    <property type="project" value="UniProtKB-KW"/>
</dbReference>
<proteinExistence type="predicted"/>
<sequence length="503" mass="53071">MQFSFTYAPGTSLDQMIGFETAGRLWASHLRDDVTVNIYVEPTNTLPVGVAGGALMGVQADQQYSSWHTKLAADRKSATDRTVHRNLPSNRSTFTAWVNEIGAEGVTSNKLEQSSSTLNLSRANAKSLGLVNGQATALDGYVLVNNQLPSLGLDWNYRLGGAVPANQVDFLSVAIHEIGHVLGFYSGVDASGWQITPIDGFYGDDDDDDDDDGSTSGELDPRGPLQNATSLDMLRFSNEDKIDLVIGGSPFFSIDGGTTKQANFATGIDRNLGGDGYQASHWQSSGGTLGIMEPNLAPGQRRSLRPLDRQALDAIGWDAGTGGVNLATLQNQAKAALAARLGLTVAQLQANPAAAQQLTQDRSQDAIAMIDQSQIYEWRFSRRGRRSGYWGTIDLPAAQTMASSPNHPAGDPLTGSSQTAIPNLGTDALTAGGASQSRTALSESSTSLPSDDPAASRLAADSLAPSPILSYSTPMISPASLLNPMDALAPNYLIGSELLQAAI</sequence>
<reference evidence="2" key="1">
    <citation type="submission" date="2021-05" db="EMBL/GenBank/DDBJ databases">
        <authorList>
            <person name="Pietrasiak N."/>
            <person name="Ward R."/>
            <person name="Stajich J.E."/>
            <person name="Kurbessoian T."/>
        </authorList>
    </citation>
    <scope>NUCLEOTIDE SEQUENCE</scope>
    <source>
        <strain evidence="2">GSE-TBD4-15B</strain>
    </source>
</reference>
<protein>
    <submittedName>
        <fullName evidence="2">NF038122 family metalloprotease</fullName>
    </submittedName>
</protein>
<feature type="region of interest" description="Disordered" evidence="1">
    <location>
        <begin position="400"/>
        <end position="455"/>
    </location>
</feature>
<dbReference type="NCBIfam" id="NF038122">
    <property type="entry name" value="metallo_LGF"/>
    <property type="match status" value="1"/>
</dbReference>
<accession>A0A951PEQ4</accession>
<keyword evidence="2" id="KW-0482">Metalloprotease</keyword>
<evidence type="ECO:0000313" key="3">
    <source>
        <dbReference type="Proteomes" id="UP000707356"/>
    </source>
</evidence>
<organism evidence="2 3">
    <name type="scientific">Pegethrix bostrychoides GSE-TBD4-15B</name>
    <dbReference type="NCBI Taxonomy" id="2839662"/>
    <lineage>
        <taxon>Bacteria</taxon>
        <taxon>Bacillati</taxon>
        <taxon>Cyanobacteriota</taxon>
        <taxon>Cyanophyceae</taxon>
        <taxon>Oculatellales</taxon>
        <taxon>Oculatellaceae</taxon>
        <taxon>Pegethrix</taxon>
    </lineage>
</organism>
<feature type="region of interest" description="Disordered" evidence="1">
    <location>
        <begin position="199"/>
        <end position="226"/>
    </location>
</feature>
<evidence type="ECO:0000313" key="2">
    <source>
        <dbReference type="EMBL" id="MBW4468322.1"/>
    </source>
</evidence>
<feature type="compositionally biased region" description="Polar residues" evidence="1">
    <location>
        <begin position="433"/>
        <end position="449"/>
    </location>
</feature>
<dbReference type="EMBL" id="JAHHHV010000087">
    <property type="protein sequence ID" value="MBW4468322.1"/>
    <property type="molecule type" value="Genomic_DNA"/>
</dbReference>
<dbReference type="Proteomes" id="UP000707356">
    <property type="component" value="Unassembled WGS sequence"/>
</dbReference>